<organism evidence="1 2">
    <name type="scientific">Vineibacter terrae</name>
    <dbReference type="NCBI Taxonomy" id="2586908"/>
    <lineage>
        <taxon>Bacteria</taxon>
        <taxon>Pseudomonadati</taxon>
        <taxon>Pseudomonadota</taxon>
        <taxon>Alphaproteobacteria</taxon>
        <taxon>Hyphomicrobiales</taxon>
        <taxon>Vineibacter</taxon>
    </lineage>
</organism>
<dbReference type="OrthoDB" id="7597200at2"/>
<protein>
    <submittedName>
        <fullName evidence="1">Uncharacterized protein</fullName>
    </submittedName>
</protein>
<evidence type="ECO:0000313" key="2">
    <source>
        <dbReference type="Proteomes" id="UP000321638"/>
    </source>
</evidence>
<sequence>MSALLTSLRTRPALWLLVGAGLLLVVLANAHLVYVAVTSQPDCVTHLRAGERAADPGQFRAAKSSCSPR</sequence>
<dbReference type="Proteomes" id="UP000321638">
    <property type="component" value="Unassembled WGS sequence"/>
</dbReference>
<proteinExistence type="predicted"/>
<evidence type="ECO:0000313" key="1">
    <source>
        <dbReference type="EMBL" id="TXL82253.1"/>
    </source>
</evidence>
<dbReference type="AlphaFoldDB" id="A0A5C8PWA8"/>
<comment type="caution">
    <text evidence="1">The sequence shown here is derived from an EMBL/GenBank/DDBJ whole genome shotgun (WGS) entry which is preliminary data.</text>
</comment>
<accession>A0A5C8PWA8</accession>
<gene>
    <name evidence="1" type="ORF">FHP25_00710</name>
</gene>
<dbReference type="RefSeq" id="WP_147844959.1">
    <property type="nucleotide sequence ID" value="NZ_VDUZ01000001.1"/>
</dbReference>
<keyword evidence="2" id="KW-1185">Reference proteome</keyword>
<reference evidence="1 2" key="1">
    <citation type="submission" date="2019-06" db="EMBL/GenBank/DDBJ databases">
        <title>New taxonomy in bacterial strain CC-CFT640, isolated from vineyard.</title>
        <authorList>
            <person name="Lin S.-Y."/>
            <person name="Tsai C.-F."/>
            <person name="Young C.-C."/>
        </authorList>
    </citation>
    <scope>NUCLEOTIDE SEQUENCE [LARGE SCALE GENOMIC DNA]</scope>
    <source>
        <strain evidence="1 2">CC-CFT640</strain>
    </source>
</reference>
<dbReference type="EMBL" id="VDUZ01000001">
    <property type="protein sequence ID" value="TXL82253.1"/>
    <property type="molecule type" value="Genomic_DNA"/>
</dbReference>
<name>A0A5C8PWA8_9HYPH</name>